<dbReference type="InterPro" id="IPR027417">
    <property type="entry name" value="P-loop_NTPase"/>
</dbReference>
<evidence type="ECO:0000313" key="12">
    <source>
        <dbReference type="EMBL" id="QIQ02452.1"/>
    </source>
</evidence>
<proteinExistence type="inferred from homology"/>
<comment type="subunit">
    <text evidence="9">Part of the signal recognition particle protein translocation system, which is composed of SRP and FtsY.</text>
</comment>
<dbReference type="InterPro" id="IPR004390">
    <property type="entry name" value="SR_rcpt_FtsY"/>
</dbReference>
<evidence type="ECO:0000256" key="7">
    <source>
        <dbReference type="ARBA" id="ARBA00023170"/>
    </source>
</evidence>
<dbReference type="Gene3D" id="1.20.120.140">
    <property type="entry name" value="Signal recognition particle SRP54, nucleotide-binding domain"/>
    <property type="match status" value="1"/>
</dbReference>
<dbReference type="SMART" id="SM00962">
    <property type="entry name" value="SRP54"/>
    <property type="match status" value="1"/>
</dbReference>
<dbReference type="PROSITE" id="PS00300">
    <property type="entry name" value="SRP54"/>
    <property type="match status" value="1"/>
</dbReference>
<dbReference type="InterPro" id="IPR000897">
    <property type="entry name" value="SRP54_GTPase_dom"/>
</dbReference>
<dbReference type="Pfam" id="PF00448">
    <property type="entry name" value="SRP54"/>
    <property type="match status" value="1"/>
</dbReference>
<dbReference type="GO" id="GO:0005047">
    <property type="term" value="F:signal recognition particle binding"/>
    <property type="evidence" value="ECO:0007669"/>
    <property type="project" value="TreeGrafter"/>
</dbReference>
<dbReference type="SUPFAM" id="SSF47364">
    <property type="entry name" value="Domain of the SRP/SRP receptor G-proteins"/>
    <property type="match status" value="1"/>
</dbReference>
<reference evidence="12 13" key="1">
    <citation type="submission" date="2020-03" db="EMBL/GenBank/DDBJ databases">
        <title>A novel species.</title>
        <authorList>
            <person name="Gao J."/>
        </authorList>
    </citation>
    <scope>NUCLEOTIDE SEQUENCE [LARGE SCALE GENOMIC DNA]</scope>
    <source>
        <strain evidence="12 13">QMT-12</strain>
    </source>
</reference>
<keyword evidence="4 9" id="KW-0378">Hydrolase</keyword>
<dbReference type="PANTHER" id="PTHR43134">
    <property type="entry name" value="SIGNAL RECOGNITION PARTICLE RECEPTOR SUBUNIT ALPHA"/>
    <property type="match status" value="1"/>
</dbReference>
<keyword evidence="6 9" id="KW-0472">Membrane</keyword>
<dbReference type="PANTHER" id="PTHR43134:SF1">
    <property type="entry name" value="SIGNAL RECOGNITION PARTICLE RECEPTOR SUBUNIT ALPHA"/>
    <property type="match status" value="1"/>
</dbReference>
<feature type="compositionally biased region" description="Low complexity" evidence="10">
    <location>
        <begin position="36"/>
        <end position="45"/>
    </location>
</feature>
<dbReference type="NCBIfam" id="TIGR00064">
    <property type="entry name" value="ftsY"/>
    <property type="match status" value="1"/>
</dbReference>
<evidence type="ECO:0000256" key="9">
    <source>
        <dbReference type="HAMAP-Rule" id="MF_00920"/>
    </source>
</evidence>
<keyword evidence="13" id="KW-1185">Reference proteome</keyword>
<feature type="region of interest" description="Disordered" evidence="10">
    <location>
        <begin position="26"/>
        <end position="63"/>
    </location>
</feature>
<dbReference type="Proteomes" id="UP000501179">
    <property type="component" value="Chromosome"/>
</dbReference>
<dbReference type="RefSeq" id="WP_167026477.1">
    <property type="nucleotide sequence ID" value="NZ_CP050177.1"/>
</dbReference>
<dbReference type="EC" id="3.6.5.4" evidence="9"/>
<keyword evidence="3 9" id="KW-0547">Nucleotide-binding</keyword>
<dbReference type="GO" id="GO:0005525">
    <property type="term" value="F:GTP binding"/>
    <property type="evidence" value="ECO:0007669"/>
    <property type="project" value="UniProtKB-UniRule"/>
</dbReference>
<keyword evidence="7 9" id="KW-0675">Receptor</keyword>
<feature type="binding site" evidence="9">
    <location>
        <begin position="219"/>
        <end position="226"/>
    </location>
    <ligand>
        <name>GTP</name>
        <dbReference type="ChEBI" id="CHEBI:37565"/>
    </ligand>
</feature>
<feature type="compositionally biased region" description="Basic and acidic residues" evidence="10">
    <location>
        <begin position="50"/>
        <end position="63"/>
    </location>
</feature>
<evidence type="ECO:0000259" key="11">
    <source>
        <dbReference type="PROSITE" id="PS00300"/>
    </source>
</evidence>
<comment type="function">
    <text evidence="9">Involved in targeting and insertion of nascent membrane proteins into the cytoplasmic membrane. Acts as a receptor for the complex formed by the signal recognition particle (SRP) and the ribosome-nascent chain (RNC).</text>
</comment>
<organism evidence="12 13">
    <name type="scientific">Streptomyces liangshanensis</name>
    <dbReference type="NCBI Taxonomy" id="2717324"/>
    <lineage>
        <taxon>Bacteria</taxon>
        <taxon>Bacillati</taxon>
        <taxon>Actinomycetota</taxon>
        <taxon>Actinomycetes</taxon>
        <taxon>Kitasatosporales</taxon>
        <taxon>Streptomycetaceae</taxon>
        <taxon>Streptomyces</taxon>
    </lineage>
</organism>
<evidence type="ECO:0000256" key="8">
    <source>
        <dbReference type="ARBA" id="ARBA00048027"/>
    </source>
</evidence>
<evidence type="ECO:0000256" key="1">
    <source>
        <dbReference type="ARBA" id="ARBA00022475"/>
    </source>
</evidence>
<feature type="binding site" evidence="9">
    <location>
        <begin position="363"/>
        <end position="366"/>
    </location>
    <ligand>
        <name>GTP</name>
        <dbReference type="ChEBI" id="CHEBI:37565"/>
    </ligand>
</feature>
<dbReference type="SUPFAM" id="SSF52540">
    <property type="entry name" value="P-loop containing nucleoside triphosphate hydrolases"/>
    <property type="match status" value="1"/>
</dbReference>
<dbReference type="FunFam" id="1.20.120.140:FF:000002">
    <property type="entry name" value="Signal recognition particle receptor FtsY"/>
    <property type="match status" value="1"/>
</dbReference>
<dbReference type="InterPro" id="IPR013822">
    <property type="entry name" value="Signal_recog_particl_SRP54_hlx"/>
</dbReference>
<protein>
    <recommendedName>
        <fullName evidence="9">Signal recognition particle receptor FtsY</fullName>
        <shortName evidence="9">SRP receptor</shortName>
        <ecNumber evidence="9">3.6.5.4</ecNumber>
    </recommendedName>
</protein>
<gene>
    <name evidence="9 12" type="primary">ftsY</name>
    <name evidence="12" type="ORF">HA039_09115</name>
</gene>
<feature type="domain" description="SRP54-type proteins GTP-binding" evidence="11">
    <location>
        <begin position="384"/>
        <end position="397"/>
    </location>
</feature>
<evidence type="ECO:0000256" key="3">
    <source>
        <dbReference type="ARBA" id="ARBA00022741"/>
    </source>
</evidence>
<dbReference type="AlphaFoldDB" id="A0A6G9GW06"/>
<dbReference type="Pfam" id="PF02881">
    <property type="entry name" value="SRP54_N"/>
    <property type="match status" value="1"/>
</dbReference>
<dbReference type="SMART" id="SM00963">
    <property type="entry name" value="SRP54_N"/>
    <property type="match status" value="1"/>
</dbReference>
<comment type="catalytic activity">
    <reaction evidence="8 9">
        <text>GTP + H2O = GDP + phosphate + H(+)</text>
        <dbReference type="Rhea" id="RHEA:19669"/>
        <dbReference type="ChEBI" id="CHEBI:15377"/>
        <dbReference type="ChEBI" id="CHEBI:15378"/>
        <dbReference type="ChEBI" id="CHEBI:37565"/>
        <dbReference type="ChEBI" id="CHEBI:43474"/>
        <dbReference type="ChEBI" id="CHEBI:58189"/>
        <dbReference type="EC" id="3.6.5.4"/>
    </reaction>
</comment>
<evidence type="ECO:0000256" key="4">
    <source>
        <dbReference type="ARBA" id="ARBA00022801"/>
    </source>
</evidence>
<dbReference type="Gene3D" id="3.40.50.300">
    <property type="entry name" value="P-loop containing nucleotide triphosphate hydrolases"/>
    <property type="match status" value="1"/>
</dbReference>
<dbReference type="InterPro" id="IPR042101">
    <property type="entry name" value="SRP54_N_sf"/>
</dbReference>
<comment type="subcellular location">
    <subcellularLocation>
        <location evidence="9">Cell membrane</location>
        <topology evidence="9">Peripheral membrane protein</topology>
        <orientation evidence="9">Cytoplasmic side</orientation>
    </subcellularLocation>
    <subcellularLocation>
        <location evidence="9">Cytoplasm</location>
    </subcellularLocation>
</comment>
<dbReference type="InterPro" id="IPR036225">
    <property type="entry name" value="SRP/SRP_N"/>
</dbReference>
<dbReference type="FunFam" id="3.40.50.300:FF:000053">
    <property type="entry name" value="Signal recognition particle receptor FtsY"/>
    <property type="match status" value="1"/>
</dbReference>
<dbReference type="GO" id="GO:0006614">
    <property type="term" value="P:SRP-dependent cotranslational protein targeting to membrane"/>
    <property type="evidence" value="ECO:0007669"/>
    <property type="project" value="InterPro"/>
</dbReference>
<dbReference type="GO" id="GO:0005886">
    <property type="term" value="C:plasma membrane"/>
    <property type="evidence" value="ECO:0007669"/>
    <property type="project" value="UniProtKB-SubCell"/>
</dbReference>
<evidence type="ECO:0000256" key="2">
    <source>
        <dbReference type="ARBA" id="ARBA00022490"/>
    </source>
</evidence>
<feature type="binding site" evidence="9">
    <location>
        <begin position="301"/>
        <end position="305"/>
    </location>
    <ligand>
        <name>GTP</name>
        <dbReference type="ChEBI" id="CHEBI:37565"/>
    </ligand>
</feature>
<keyword evidence="1 9" id="KW-1003">Cell membrane</keyword>
<comment type="similarity">
    <text evidence="9">Belongs to the GTP-binding SRP family. FtsY subfamily.</text>
</comment>
<dbReference type="GO" id="GO:0005737">
    <property type="term" value="C:cytoplasm"/>
    <property type="evidence" value="ECO:0007669"/>
    <property type="project" value="UniProtKB-SubCell"/>
</dbReference>
<evidence type="ECO:0000313" key="13">
    <source>
        <dbReference type="Proteomes" id="UP000501179"/>
    </source>
</evidence>
<evidence type="ECO:0000256" key="6">
    <source>
        <dbReference type="ARBA" id="ARBA00023136"/>
    </source>
</evidence>
<dbReference type="GO" id="GO:0003924">
    <property type="term" value="F:GTPase activity"/>
    <property type="evidence" value="ECO:0007669"/>
    <property type="project" value="UniProtKB-UniRule"/>
</dbReference>
<evidence type="ECO:0000256" key="10">
    <source>
        <dbReference type="SAM" id="MobiDB-lite"/>
    </source>
</evidence>
<dbReference type="SMART" id="SM00382">
    <property type="entry name" value="AAA"/>
    <property type="match status" value="1"/>
</dbReference>
<keyword evidence="5 9" id="KW-0342">GTP-binding</keyword>
<dbReference type="HAMAP" id="MF_00920">
    <property type="entry name" value="FtsY"/>
    <property type="match status" value="1"/>
</dbReference>
<evidence type="ECO:0000256" key="5">
    <source>
        <dbReference type="ARBA" id="ARBA00023134"/>
    </source>
</evidence>
<name>A0A6G9GW06_9ACTN</name>
<keyword evidence="2 9" id="KW-0963">Cytoplasm</keyword>
<accession>A0A6G9GW06</accession>
<dbReference type="EMBL" id="CP050177">
    <property type="protein sequence ID" value="QIQ02452.1"/>
    <property type="molecule type" value="Genomic_DNA"/>
</dbReference>
<dbReference type="InterPro" id="IPR003593">
    <property type="entry name" value="AAA+_ATPase"/>
</dbReference>
<dbReference type="KEGG" id="slia:HA039_09115"/>
<sequence>MEIVILVVVIALVAVGAISGLVVSSRKKKQLPPRAPSSAPTLTAPPAEPHVGDEAETPRDEPRRTIEEVGLPDASDVTGAPVAVEDPVVGAPPAVEIEIPEPTAGRLVRLRARLSRSQNALGKGLLTLLSREHLDDDTWDEIEETLLTADVGVAPTQELVGRLRERVRVLGTRTPGELRTLLREELVALLDVGADREDFDRTVRTESVLDTPAVVMVVGVNGTGKTTTTGKLARVLVADGKSVVLGAADTFRAAAADQLQTWGQRVGARTVRGPEGGDPASVAFDAVKEGIAEGADVVLIDTAGRLHTKTGLMDELGKVKRVVEKHGPLDEVLLVLDATTGQNGLVQARVFAEVVDITGIVLTKLDGTAKGGIVIAVQRELGVPVKLVGLGEGADDLAPFEAGAFVDALIGE</sequence>